<dbReference type="PROSITE" id="PS51257">
    <property type="entry name" value="PROKAR_LIPOPROTEIN"/>
    <property type="match status" value="1"/>
</dbReference>
<evidence type="ECO:0000256" key="1">
    <source>
        <dbReference type="SAM" id="Phobius"/>
    </source>
</evidence>
<feature type="transmembrane region" description="Helical" evidence="1">
    <location>
        <begin position="39"/>
        <end position="60"/>
    </location>
</feature>
<accession>A0ABT4W129</accession>
<evidence type="ECO:0000313" key="2">
    <source>
        <dbReference type="EMBL" id="MDA5094223.1"/>
    </source>
</evidence>
<protein>
    <submittedName>
        <fullName evidence="2">Uncharacterized protein</fullName>
    </submittedName>
</protein>
<name>A0ABT4W129_9RHOB</name>
<organism evidence="2 3">
    <name type="scientific">Aliiroseovarius salicola</name>
    <dbReference type="NCBI Taxonomy" id="3009082"/>
    <lineage>
        <taxon>Bacteria</taxon>
        <taxon>Pseudomonadati</taxon>
        <taxon>Pseudomonadota</taxon>
        <taxon>Alphaproteobacteria</taxon>
        <taxon>Rhodobacterales</taxon>
        <taxon>Paracoccaceae</taxon>
        <taxon>Aliiroseovarius</taxon>
    </lineage>
</organism>
<keyword evidence="1" id="KW-0472">Membrane</keyword>
<keyword evidence="1" id="KW-0812">Transmembrane</keyword>
<dbReference type="Proteomes" id="UP001528040">
    <property type="component" value="Unassembled WGS sequence"/>
</dbReference>
<proteinExistence type="predicted"/>
<feature type="transmembrane region" description="Helical" evidence="1">
    <location>
        <begin position="7"/>
        <end position="27"/>
    </location>
</feature>
<keyword evidence="1" id="KW-1133">Transmembrane helix</keyword>
<keyword evidence="3" id="KW-1185">Reference proteome</keyword>
<dbReference type="RefSeq" id="WP_271053931.1">
    <property type="nucleotide sequence ID" value="NZ_JAQIIO010000004.1"/>
</dbReference>
<evidence type="ECO:0000313" key="3">
    <source>
        <dbReference type="Proteomes" id="UP001528040"/>
    </source>
</evidence>
<sequence>MKILRKILIVLYFFGACALFLMPVILYLADEVPAVDADFYTGVAAMWGTGLFLFLNATLLRGNANDDSSLIGLAIEARKAEFRRRIRERNTSNVQPPADDTSGI</sequence>
<gene>
    <name evidence="2" type="ORF">O2N63_08990</name>
</gene>
<dbReference type="EMBL" id="JAQIIO010000004">
    <property type="protein sequence ID" value="MDA5094223.1"/>
    <property type="molecule type" value="Genomic_DNA"/>
</dbReference>
<comment type="caution">
    <text evidence="2">The sequence shown here is derived from an EMBL/GenBank/DDBJ whole genome shotgun (WGS) entry which is preliminary data.</text>
</comment>
<reference evidence="2 3" key="1">
    <citation type="submission" date="2023-01" db="EMBL/GenBank/DDBJ databases">
        <authorList>
            <person name="Yoon J.-W."/>
        </authorList>
    </citation>
    <scope>NUCLEOTIDE SEQUENCE [LARGE SCALE GENOMIC DNA]</scope>
    <source>
        <strain evidence="2 3">KMU-50</strain>
    </source>
</reference>